<reference evidence="3" key="3">
    <citation type="journal article" date="2011" name="PLoS ONE">
        <title>Genome sequence of a mesophilic hydrogenotrophic methanogen Methanocella paludicola, the first cultivated representative of the order Methanocellales.</title>
        <authorList>
            <person name="Sakai S."/>
            <person name="Takaki Y."/>
            <person name="Shimamura S."/>
            <person name="Sekine M."/>
            <person name="Tajima T."/>
            <person name="Kosugi H."/>
            <person name="Ichikawa N."/>
            <person name="Tasumi E."/>
            <person name="Hiraki A.T."/>
            <person name="Shimizu A."/>
            <person name="Kato Y."/>
            <person name="Nishiko R."/>
            <person name="Mori K."/>
            <person name="Fujita N."/>
            <person name="Imachi H."/>
            <person name="Takai K."/>
        </authorList>
    </citation>
    <scope>NUCLEOTIDE SEQUENCE [LARGE SCALE GENOMIC DNA]</scope>
    <source>
        <strain evidence="3">DSM 17711 / JCM 13418 / NBRC 101707 / SANAE</strain>
    </source>
</reference>
<dbReference type="STRING" id="304371.MCP_1272"/>
<dbReference type="InParanoid" id="D1YY22"/>
<dbReference type="PANTHER" id="PTHR34989:SF1">
    <property type="entry name" value="PROTEIN HDED"/>
    <property type="match status" value="1"/>
</dbReference>
<gene>
    <name evidence="2" type="ordered locus">MCP_1272</name>
</gene>
<evidence type="ECO:0000313" key="2">
    <source>
        <dbReference type="EMBL" id="BAI61344.1"/>
    </source>
</evidence>
<dbReference type="Proteomes" id="UP000001882">
    <property type="component" value="Chromosome"/>
</dbReference>
<dbReference type="KEGG" id="mpd:MCP_1272"/>
<dbReference type="GeneID" id="8681248"/>
<keyword evidence="1" id="KW-0472">Membrane</keyword>
<evidence type="ECO:0000256" key="1">
    <source>
        <dbReference type="SAM" id="Phobius"/>
    </source>
</evidence>
<dbReference type="PANTHER" id="PTHR34989">
    <property type="entry name" value="PROTEIN HDED"/>
    <property type="match status" value="1"/>
</dbReference>
<keyword evidence="1" id="KW-1133">Transmembrane helix</keyword>
<name>D1YY22_METPS</name>
<keyword evidence="1" id="KW-0812">Transmembrane</keyword>
<feature type="transmembrane region" description="Helical" evidence="1">
    <location>
        <begin position="101"/>
        <end position="121"/>
    </location>
</feature>
<feature type="transmembrane region" description="Helical" evidence="1">
    <location>
        <begin position="133"/>
        <end position="154"/>
    </location>
</feature>
<organism evidence="2 3">
    <name type="scientific">Methanocella paludicola (strain DSM 17711 / JCM 13418 / NBRC 101707 / SANAE)</name>
    <dbReference type="NCBI Taxonomy" id="304371"/>
    <lineage>
        <taxon>Archaea</taxon>
        <taxon>Methanobacteriati</taxon>
        <taxon>Methanobacteriota</taxon>
        <taxon>Stenosarchaea group</taxon>
        <taxon>Methanomicrobia</taxon>
        <taxon>Methanocellales</taxon>
        <taxon>Methanocellaceae</taxon>
        <taxon>Methanocella</taxon>
    </lineage>
</organism>
<dbReference type="InterPro" id="IPR052712">
    <property type="entry name" value="Acid_resist_chaperone_HdeD"/>
</dbReference>
<feature type="transmembrane region" description="Helical" evidence="1">
    <location>
        <begin position="75"/>
        <end position="95"/>
    </location>
</feature>
<dbReference type="InterPro" id="IPR005325">
    <property type="entry name" value="DUF308_memb"/>
</dbReference>
<accession>D1YY22</accession>
<dbReference type="RefSeq" id="WP_012900023.1">
    <property type="nucleotide sequence ID" value="NC_013665.1"/>
</dbReference>
<evidence type="ECO:0000313" key="3">
    <source>
        <dbReference type="Proteomes" id="UP000001882"/>
    </source>
</evidence>
<dbReference type="EMBL" id="AP011532">
    <property type="protein sequence ID" value="BAI61344.1"/>
    <property type="molecule type" value="Genomic_DNA"/>
</dbReference>
<reference evidence="2 3" key="1">
    <citation type="journal article" date="2007" name="Appl. Environ. Microbiol.">
        <title>Isolation of key methanogens for global methane emission from rice paddy fields: a novel isolate affiliated with the clone cluster rice cluster I.</title>
        <authorList>
            <person name="Sakai S."/>
            <person name="Imachi H."/>
            <person name="Sekiguchi Y."/>
            <person name="Ohashi A."/>
            <person name="Harada H."/>
            <person name="Kamagata Y."/>
        </authorList>
    </citation>
    <scope>NUCLEOTIDE SEQUENCE [LARGE SCALE GENOMIC DNA]</scope>
    <source>
        <strain evidence="3">DSM 17711 / JCM 13418 / NBRC 101707 / SANAE</strain>
    </source>
</reference>
<keyword evidence="3" id="KW-1185">Reference proteome</keyword>
<dbReference type="AlphaFoldDB" id="D1YY22"/>
<proteinExistence type="predicted"/>
<feature type="transmembrane region" description="Helical" evidence="1">
    <location>
        <begin position="46"/>
        <end position="68"/>
    </location>
</feature>
<evidence type="ECO:0008006" key="4">
    <source>
        <dbReference type="Google" id="ProtNLM"/>
    </source>
</evidence>
<dbReference type="eggNOG" id="arCOG03582">
    <property type="taxonomic scope" value="Archaea"/>
</dbReference>
<feature type="transmembrane region" description="Helical" evidence="1">
    <location>
        <begin position="20"/>
        <end position="40"/>
    </location>
</feature>
<protein>
    <recommendedName>
        <fullName evidence="4">HdeD family acid-resistance protein</fullName>
    </recommendedName>
</protein>
<dbReference type="GO" id="GO:0005886">
    <property type="term" value="C:plasma membrane"/>
    <property type="evidence" value="ECO:0007669"/>
    <property type="project" value="TreeGrafter"/>
</dbReference>
<dbReference type="Pfam" id="PF03729">
    <property type="entry name" value="DUF308"/>
    <property type="match status" value="1"/>
</dbReference>
<reference evidence="2 3" key="2">
    <citation type="journal article" date="2008" name="Int. J. Syst. Evol. Microbiol.">
        <title>Methanocella paludicola gen. nov., sp. nov., a methane-producing archaeon, the first isolate of the lineage 'Rice Cluster I', and proposal of the new archaeal order Methanocellales ord. nov.</title>
        <authorList>
            <person name="Sakai S."/>
            <person name="Imachi H."/>
            <person name="Hanada S."/>
            <person name="Ohashi A."/>
            <person name="Harada H."/>
            <person name="Kamagata Y."/>
        </authorList>
    </citation>
    <scope>NUCLEOTIDE SEQUENCE [LARGE SCALE GENOMIC DNA]</scope>
    <source>
        <strain evidence="3">DSM 17711 / JCM 13418 / NBRC 101707 / SANAE</strain>
    </source>
</reference>
<feature type="transmembrane region" description="Helical" evidence="1">
    <location>
        <begin position="160"/>
        <end position="180"/>
    </location>
</feature>
<sequence length="193" mass="20586">MAESVSGSENLGIGLWSAHWLNFLLRGLIALGFGLILLFFPGLTLLTFIMLFAVFAFVVGVLLLLEAVSIRDGRWWLRIIEGVIGIAAAAAVILWPGLTLLTFALIVAFYFLLTGVLDVIVAVETHKRVHGEWLLIAGGILAGMVGVILLIYPIAGLVTLIQVVGIFSIAFGLIMVLLAIKLKLTGPRAPAAA</sequence>